<accession>A0ABM1ENY3</accession>
<name>A0ABM1ENY3_PRICU</name>
<evidence type="ECO:0000256" key="5">
    <source>
        <dbReference type="ARBA" id="ARBA00012257"/>
    </source>
</evidence>
<dbReference type="NCBIfam" id="TIGR03164">
    <property type="entry name" value="UHCUDC"/>
    <property type="match status" value="1"/>
</dbReference>
<dbReference type="EC" id="4.1.1.97" evidence="5"/>
<dbReference type="RefSeq" id="XP_014673904.1">
    <property type="nucleotide sequence ID" value="XM_014818418.1"/>
</dbReference>
<evidence type="ECO:0000313" key="12">
    <source>
        <dbReference type="Proteomes" id="UP000695022"/>
    </source>
</evidence>
<evidence type="ECO:0000256" key="10">
    <source>
        <dbReference type="ARBA" id="ARBA00032116"/>
    </source>
</evidence>
<dbReference type="Proteomes" id="UP000695022">
    <property type="component" value="Unplaced"/>
</dbReference>
<dbReference type="Pfam" id="PF09349">
    <property type="entry name" value="OHCU_decarbox"/>
    <property type="match status" value="1"/>
</dbReference>
<organism evidence="12 13">
    <name type="scientific">Priapulus caudatus</name>
    <name type="common">Priapulid worm</name>
    <dbReference type="NCBI Taxonomy" id="37621"/>
    <lineage>
        <taxon>Eukaryota</taxon>
        <taxon>Metazoa</taxon>
        <taxon>Ecdysozoa</taxon>
        <taxon>Scalidophora</taxon>
        <taxon>Priapulida</taxon>
        <taxon>Priapulimorpha</taxon>
        <taxon>Priapulimorphida</taxon>
        <taxon>Priapulidae</taxon>
        <taxon>Priapulus</taxon>
    </lineage>
</organism>
<proteinExistence type="inferred from homology"/>
<evidence type="ECO:0000256" key="2">
    <source>
        <dbReference type="ARBA" id="ARBA00002506"/>
    </source>
</evidence>
<comment type="similarity">
    <text evidence="4">Belongs to the OHCU decarboxylase family.</text>
</comment>
<evidence type="ECO:0000313" key="13">
    <source>
        <dbReference type="RefSeq" id="XP_014673904.1"/>
    </source>
</evidence>
<dbReference type="GeneID" id="106814133"/>
<keyword evidence="6" id="KW-0659">Purine metabolism</keyword>
<comment type="pathway">
    <text evidence="3">Purine metabolism; urate degradation; (S)-allantoin from urate: step 3/3.</text>
</comment>
<dbReference type="InterPro" id="IPR018020">
    <property type="entry name" value="OHCU_decarboxylase"/>
</dbReference>
<dbReference type="Gene3D" id="1.10.3330.10">
    <property type="entry name" value="Oxo-4-hydroxy-4-carboxy-5-ureidoimidazoline decarboxylase"/>
    <property type="match status" value="1"/>
</dbReference>
<evidence type="ECO:0000256" key="3">
    <source>
        <dbReference type="ARBA" id="ARBA00004754"/>
    </source>
</evidence>
<dbReference type="InterPro" id="IPR017580">
    <property type="entry name" value="OHCU_decarboxylase-1"/>
</dbReference>
<comment type="catalytic activity">
    <reaction evidence="1">
        <text>5-hydroxy-2-oxo-4-ureido-2,5-dihydro-1H-imidazole-5-carboxylate + H(+) = (S)-allantoin + CO2</text>
        <dbReference type="Rhea" id="RHEA:26301"/>
        <dbReference type="ChEBI" id="CHEBI:15378"/>
        <dbReference type="ChEBI" id="CHEBI:15678"/>
        <dbReference type="ChEBI" id="CHEBI:16526"/>
        <dbReference type="ChEBI" id="CHEBI:58639"/>
        <dbReference type="EC" id="4.1.1.97"/>
    </reaction>
</comment>
<sequence>MADGPRSISDVNAMDYEKFIRVFGNCVERGAYIAAAIYENRPYRTAAHLHAAFCQFLDGQPAPHKRGVLRCHPDLAGSLAEAGEVTDESMHEQQSAGLLTLTSTERQRLRTANDAYKHKFDFPFVVCARENKKEVIMTEIEQRLSNEPEQELSTGIAEVKKICYYRILSIVSINSGNSNM</sequence>
<dbReference type="InterPro" id="IPR036778">
    <property type="entry name" value="OHCU_decarboxylase_sf"/>
</dbReference>
<evidence type="ECO:0000256" key="6">
    <source>
        <dbReference type="ARBA" id="ARBA00022631"/>
    </source>
</evidence>
<evidence type="ECO:0000256" key="8">
    <source>
        <dbReference type="ARBA" id="ARBA00023239"/>
    </source>
</evidence>
<keyword evidence="8" id="KW-0456">Lyase</keyword>
<evidence type="ECO:0000256" key="1">
    <source>
        <dbReference type="ARBA" id="ARBA00001163"/>
    </source>
</evidence>
<evidence type="ECO:0000259" key="11">
    <source>
        <dbReference type="Pfam" id="PF09349"/>
    </source>
</evidence>
<reference evidence="13" key="1">
    <citation type="submission" date="2025-08" db="UniProtKB">
        <authorList>
            <consortium name="RefSeq"/>
        </authorList>
    </citation>
    <scope>IDENTIFICATION</scope>
</reference>
<evidence type="ECO:0000256" key="4">
    <source>
        <dbReference type="ARBA" id="ARBA00005793"/>
    </source>
</evidence>
<dbReference type="PANTHER" id="PTHR43466">
    <property type="entry name" value="2-OXO-4-HYDROXY-4-CARBOXY-5-UREIDOIMIDAZOLINE DECARBOXYLASE-RELATED"/>
    <property type="match status" value="1"/>
</dbReference>
<dbReference type="PANTHER" id="PTHR43466:SF1">
    <property type="entry name" value="2-OXO-4-HYDROXY-4-CARBOXY-5-UREIDOIMIDAZOLINE DECARBOXYLASE-RELATED"/>
    <property type="match status" value="1"/>
</dbReference>
<dbReference type="SUPFAM" id="SSF158694">
    <property type="entry name" value="UraD-Like"/>
    <property type="match status" value="1"/>
</dbReference>
<comment type="function">
    <text evidence="2">Catalyzes the stereoselective decarboxylation of 2-oxo-4-hydroxy-4-carboxy-5-ureidoimidazoline (OHCU) to (S)-allantoin.</text>
</comment>
<feature type="domain" description="Oxo-4-hydroxy-4-carboxy-5-ureidoimidazoline decarboxylase" evidence="11">
    <location>
        <begin position="12"/>
        <end position="167"/>
    </location>
</feature>
<gene>
    <name evidence="13" type="primary">LOC106814133</name>
</gene>
<evidence type="ECO:0000256" key="9">
    <source>
        <dbReference type="ARBA" id="ARBA00030624"/>
    </source>
</evidence>
<keyword evidence="7" id="KW-0210">Decarboxylase</keyword>
<keyword evidence="12" id="KW-1185">Reference proteome</keyword>
<evidence type="ECO:0000256" key="7">
    <source>
        <dbReference type="ARBA" id="ARBA00022793"/>
    </source>
</evidence>
<protein>
    <recommendedName>
        <fullName evidence="5">2-oxo-4-hydroxy-4-carboxy-5-ureidoimidazoline decarboxylase</fullName>
        <ecNumber evidence="5">4.1.1.97</ecNumber>
    </recommendedName>
    <alternativeName>
        <fullName evidence="10">Parahox neighbor</fullName>
    </alternativeName>
    <alternativeName>
        <fullName evidence="9">Ureidoimidazoline (2-oxo-4-hydroxy-4-carboxy-5-) decarboxylase</fullName>
    </alternativeName>
</protein>